<sequence>MSQLTEFYKGAGRDSEGRSIAMIWAYSHAQWEASHDFIQWLFPLRLPSRFNPDAPRLTEVDVAEFHASPTLRDNLRRSLTLFLDFLGLREIEGRVIKTDEFDRQGIFQSPNHHWLRITRVLTSTRTLGLEPECLAFFACLKQLRDEGGSGITTDTFRYWEEAATG</sequence>
<dbReference type="AlphaFoldDB" id="L0DMF0"/>
<feature type="domain" description="Opioid growth factor receptor (OGFr) conserved" evidence="1">
    <location>
        <begin position="21"/>
        <end position="131"/>
    </location>
</feature>
<gene>
    <name evidence="2" type="ordered locus">Sinac_5725</name>
</gene>
<dbReference type="KEGG" id="saci:Sinac_5725"/>
<keyword evidence="2" id="KW-0675">Receptor</keyword>
<dbReference type="InterPro" id="IPR006757">
    <property type="entry name" value="OGF_rcpt"/>
</dbReference>
<evidence type="ECO:0000313" key="2">
    <source>
        <dbReference type="EMBL" id="AGA29856.1"/>
    </source>
</evidence>
<dbReference type="PANTHER" id="PTHR14015:SF2">
    <property type="entry name" value="OPIOID GROWTH FACTOR RECEPTOR (OGFR) CONSERVED DOMAIN-CONTAINING PROTEIN"/>
    <property type="match status" value="1"/>
</dbReference>
<dbReference type="RefSeq" id="WP_015248953.1">
    <property type="nucleotide sequence ID" value="NC_019892.1"/>
</dbReference>
<evidence type="ECO:0000259" key="1">
    <source>
        <dbReference type="Pfam" id="PF04664"/>
    </source>
</evidence>
<keyword evidence="3" id="KW-1185">Reference proteome</keyword>
<dbReference type="HOGENOM" id="CLU_068726_1_0_0"/>
<protein>
    <submittedName>
        <fullName evidence="2">Opioid growth factor receptor (OGFr) conserved region</fullName>
    </submittedName>
</protein>
<dbReference type="GO" id="GO:0016020">
    <property type="term" value="C:membrane"/>
    <property type="evidence" value="ECO:0007669"/>
    <property type="project" value="InterPro"/>
</dbReference>
<dbReference type="GO" id="GO:0140625">
    <property type="term" value="F:opioid growth factor receptor activity"/>
    <property type="evidence" value="ECO:0007669"/>
    <property type="project" value="InterPro"/>
</dbReference>
<dbReference type="eggNOG" id="COG5533">
    <property type="taxonomic scope" value="Bacteria"/>
</dbReference>
<evidence type="ECO:0000313" key="3">
    <source>
        <dbReference type="Proteomes" id="UP000010798"/>
    </source>
</evidence>
<dbReference type="PANTHER" id="PTHR14015">
    <property type="entry name" value="OPIOID GROWTH FACTOR RECEPTOR OGFR ZETA-TYPE OPIOID RECEPTOR"/>
    <property type="match status" value="1"/>
</dbReference>
<dbReference type="Proteomes" id="UP000010798">
    <property type="component" value="Chromosome"/>
</dbReference>
<dbReference type="OrthoDB" id="273514at2"/>
<proteinExistence type="predicted"/>
<dbReference type="STRING" id="886293.Sinac_5725"/>
<organism evidence="2 3">
    <name type="scientific">Singulisphaera acidiphila (strain ATCC BAA-1392 / DSM 18658 / VKM B-2454 / MOB10)</name>
    <dbReference type="NCBI Taxonomy" id="886293"/>
    <lineage>
        <taxon>Bacteria</taxon>
        <taxon>Pseudomonadati</taxon>
        <taxon>Planctomycetota</taxon>
        <taxon>Planctomycetia</taxon>
        <taxon>Isosphaerales</taxon>
        <taxon>Isosphaeraceae</taxon>
        <taxon>Singulisphaera</taxon>
    </lineage>
</organism>
<accession>L0DMF0</accession>
<reference evidence="2 3" key="1">
    <citation type="submission" date="2012-02" db="EMBL/GenBank/DDBJ databases">
        <title>Complete sequence of chromosome of Singulisphaera acidiphila DSM 18658.</title>
        <authorList>
            <consortium name="US DOE Joint Genome Institute (JGI-PGF)"/>
            <person name="Lucas S."/>
            <person name="Copeland A."/>
            <person name="Lapidus A."/>
            <person name="Glavina del Rio T."/>
            <person name="Dalin E."/>
            <person name="Tice H."/>
            <person name="Bruce D."/>
            <person name="Goodwin L."/>
            <person name="Pitluck S."/>
            <person name="Peters L."/>
            <person name="Ovchinnikova G."/>
            <person name="Chertkov O."/>
            <person name="Kyrpides N."/>
            <person name="Mavromatis K."/>
            <person name="Ivanova N."/>
            <person name="Brettin T."/>
            <person name="Detter J.C."/>
            <person name="Han C."/>
            <person name="Larimer F."/>
            <person name="Land M."/>
            <person name="Hauser L."/>
            <person name="Markowitz V."/>
            <person name="Cheng J.-F."/>
            <person name="Hugenholtz P."/>
            <person name="Woyke T."/>
            <person name="Wu D."/>
            <person name="Tindall B."/>
            <person name="Pomrenke H."/>
            <person name="Brambilla E."/>
            <person name="Klenk H.-P."/>
            <person name="Eisen J.A."/>
        </authorList>
    </citation>
    <scope>NUCLEOTIDE SEQUENCE [LARGE SCALE GENOMIC DNA]</scope>
    <source>
        <strain evidence="3">ATCC BAA-1392 / DSM 18658 / VKM B-2454 / MOB10</strain>
    </source>
</reference>
<name>L0DMF0_SINAD</name>
<dbReference type="InterPro" id="IPR039574">
    <property type="entry name" value="OGFr"/>
</dbReference>
<dbReference type="EMBL" id="CP003364">
    <property type="protein sequence ID" value="AGA29856.1"/>
    <property type="molecule type" value="Genomic_DNA"/>
</dbReference>
<dbReference type="Pfam" id="PF04664">
    <property type="entry name" value="OGFr_N"/>
    <property type="match status" value="1"/>
</dbReference>